<proteinExistence type="predicted"/>
<feature type="domain" description="PD-(D/E)XK endonuclease-like" evidence="1">
    <location>
        <begin position="20"/>
        <end position="242"/>
    </location>
</feature>
<reference evidence="2 3" key="1">
    <citation type="journal article" date="2016" name="Nat. Commun.">
        <title>Thousands of microbial genomes shed light on interconnected biogeochemical processes in an aquifer system.</title>
        <authorList>
            <person name="Anantharaman K."/>
            <person name="Brown C.T."/>
            <person name="Hug L.A."/>
            <person name="Sharon I."/>
            <person name="Castelle C.J."/>
            <person name="Probst A.J."/>
            <person name="Thomas B.C."/>
            <person name="Singh A."/>
            <person name="Wilkins M.J."/>
            <person name="Karaoz U."/>
            <person name="Brodie E.L."/>
            <person name="Williams K.H."/>
            <person name="Hubbard S.S."/>
            <person name="Banfield J.F."/>
        </authorList>
    </citation>
    <scope>NUCLEOTIDE SEQUENCE [LARGE SCALE GENOMIC DNA]</scope>
</reference>
<evidence type="ECO:0000313" key="3">
    <source>
        <dbReference type="Proteomes" id="UP000176755"/>
    </source>
</evidence>
<dbReference type="Pfam" id="PF12705">
    <property type="entry name" value="PDDEXK_1"/>
    <property type="match status" value="1"/>
</dbReference>
<dbReference type="InterPro" id="IPR011604">
    <property type="entry name" value="PDDEXK-like_dom_sf"/>
</dbReference>
<dbReference type="EMBL" id="MHLY01000007">
    <property type="protein sequence ID" value="OGZ18745.1"/>
    <property type="molecule type" value="Genomic_DNA"/>
</dbReference>
<dbReference type="InterPro" id="IPR038726">
    <property type="entry name" value="PDDEXK_AddAB-type"/>
</dbReference>
<dbReference type="STRING" id="1801663.A2175_00455"/>
<dbReference type="Gene3D" id="3.90.320.10">
    <property type="match status" value="1"/>
</dbReference>
<organism evidence="2 3">
    <name type="scientific">Candidatus Nealsonbacteria bacterium RBG_13_42_11</name>
    <dbReference type="NCBI Taxonomy" id="1801663"/>
    <lineage>
        <taxon>Bacteria</taxon>
        <taxon>Candidatus Nealsoniibacteriota</taxon>
    </lineage>
</organism>
<evidence type="ECO:0000259" key="1">
    <source>
        <dbReference type="Pfam" id="PF12705"/>
    </source>
</evidence>
<sequence length="249" mass="29116">MVQKRKNHLYNSNLDTSFTISRSKINLFLECPRCFYLDRKLGVARPGMPGWSLNSAVDRLLKNEFDLLRKNGESHQLMDQYKIDAVPFNHPDFSVWRDDSCRRVGATVLHKKTNLNINGIIDDIWINRKTKELHIVDYKATSTSQIISLEDEYKQGYKKQMEIYQWIFRQMGFNVSKTGYFLFANAGKNRPEFDGRLEFKTSILSYDGDDSWVEPAIFNIKKCLDSNKIPEAGEKCEYCSYIELVNHEK</sequence>
<dbReference type="AlphaFoldDB" id="A0A1G2DYY0"/>
<protein>
    <recommendedName>
        <fullName evidence="1">PD-(D/E)XK endonuclease-like domain-containing protein</fullName>
    </recommendedName>
</protein>
<dbReference type="Proteomes" id="UP000176755">
    <property type="component" value="Unassembled WGS sequence"/>
</dbReference>
<evidence type="ECO:0000313" key="2">
    <source>
        <dbReference type="EMBL" id="OGZ18745.1"/>
    </source>
</evidence>
<comment type="caution">
    <text evidence="2">The sequence shown here is derived from an EMBL/GenBank/DDBJ whole genome shotgun (WGS) entry which is preliminary data.</text>
</comment>
<gene>
    <name evidence="2" type="ORF">A2175_00455</name>
</gene>
<name>A0A1G2DYY0_9BACT</name>
<accession>A0A1G2DYY0</accession>